<dbReference type="PROSITE" id="PS50850">
    <property type="entry name" value="MFS"/>
    <property type="match status" value="1"/>
</dbReference>
<feature type="transmembrane region" description="Helical" evidence="5">
    <location>
        <begin position="191"/>
        <end position="211"/>
    </location>
</feature>
<feature type="transmembrane region" description="Helical" evidence="5">
    <location>
        <begin position="127"/>
        <end position="149"/>
    </location>
</feature>
<feature type="transmembrane region" description="Helical" evidence="5">
    <location>
        <begin position="338"/>
        <end position="358"/>
    </location>
</feature>
<dbReference type="Pfam" id="PF00144">
    <property type="entry name" value="Beta-lactamase"/>
    <property type="match status" value="1"/>
</dbReference>
<dbReference type="OrthoDB" id="10250282at2759"/>
<feature type="transmembrane region" description="Helical" evidence="5">
    <location>
        <begin position="72"/>
        <end position="90"/>
    </location>
</feature>
<keyword evidence="4 5" id="KW-0472">Membrane</keyword>
<evidence type="ECO:0000256" key="2">
    <source>
        <dbReference type="ARBA" id="ARBA00022692"/>
    </source>
</evidence>
<evidence type="ECO:0000256" key="4">
    <source>
        <dbReference type="ARBA" id="ARBA00023136"/>
    </source>
</evidence>
<dbReference type="Pfam" id="PF26335">
    <property type="entry name" value="ARB_00930_C"/>
    <property type="match status" value="1"/>
</dbReference>
<comment type="caution">
    <text evidence="7">The sequence shown here is derived from an EMBL/GenBank/DDBJ whole genome shotgun (WGS) entry which is preliminary data.</text>
</comment>
<evidence type="ECO:0000313" key="8">
    <source>
        <dbReference type="Proteomes" id="UP000651452"/>
    </source>
</evidence>
<proteinExistence type="predicted"/>
<feature type="transmembrane region" description="Helical" evidence="5">
    <location>
        <begin position="258"/>
        <end position="277"/>
    </location>
</feature>
<evidence type="ECO:0000256" key="3">
    <source>
        <dbReference type="ARBA" id="ARBA00022989"/>
    </source>
</evidence>
<dbReference type="Proteomes" id="UP000651452">
    <property type="component" value="Unassembled WGS sequence"/>
</dbReference>
<name>A0A8H7IT02_9PLEO</name>
<gene>
    <name evidence="7" type="ORF">EKO04_010097</name>
</gene>
<dbReference type="Gene3D" id="1.20.1250.20">
    <property type="entry name" value="MFS general substrate transporter like domains"/>
    <property type="match status" value="1"/>
</dbReference>
<dbReference type="EMBL" id="RZGK01000019">
    <property type="protein sequence ID" value="KAF9691860.1"/>
    <property type="molecule type" value="Genomic_DNA"/>
</dbReference>
<reference evidence="7" key="1">
    <citation type="submission" date="2018-12" db="EMBL/GenBank/DDBJ databases">
        <authorList>
            <person name="Syme R.A."/>
            <person name="Farfan-Caceres L."/>
            <person name="Lichtenzveig J."/>
        </authorList>
    </citation>
    <scope>NUCLEOTIDE SEQUENCE</scope>
    <source>
        <strain evidence="7">Al4</strain>
    </source>
</reference>
<feature type="transmembrane region" description="Helical" evidence="5">
    <location>
        <begin position="161"/>
        <end position="185"/>
    </location>
</feature>
<dbReference type="SUPFAM" id="SSF103473">
    <property type="entry name" value="MFS general substrate transporter"/>
    <property type="match status" value="1"/>
</dbReference>
<protein>
    <recommendedName>
        <fullName evidence="6">Major facilitator superfamily (MFS) profile domain-containing protein</fullName>
    </recommendedName>
</protein>
<evidence type="ECO:0000256" key="1">
    <source>
        <dbReference type="ARBA" id="ARBA00004141"/>
    </source>
</evidence>
<sequence>MDPATGPVGAGLTPSYSNVPQYGFAFSKRRKQLVLATGLIIAFNSTLGSSLPSGAKSSVLRDFDLDASTSKFVLLNSLYQVGFAASPLFFAPLSEHFGRRPLLAGSFTCYTIFTLCCALAPTFTALVIFRLLAGLSAAVPNTVVAGLFADIYEGPVARGQAVASFLFVAACGPLVGPLISGFISVHLGWRWTFWVGLMIAGCGLPFVWCLPETYPTVIARKLHEKSAVELPRAATKQHLSELGTTLRRPWLMMIREPILLFTALYLALVYSMQYLFFQSNPIVYGEIYGLSEDMIGLSYLPMLAGVTCGFLLAHYFGRLYSRAEQQSRSWGLVPEYRRLPLACIGAPCIPIALLLLGFTATPSIHPAVPMVLSGIFFGFGYILVFFAMILYLSDTYKRLATVVALLTADTLQSPYGDVTIAALASHTSGIGRYIYTGDLAIVPGFNPAILGLPSINSTGDKVSTCDPFPGGNICTREQVLAGLNNPAYHPRSTGSGPLYSNIGYNLLGMALEAAHNKTSEQVIHDLIIKPLGLSKTTFSIPTNSSTALLPRTSVDANWFIPNFGNYNPSGGLWSTPNDLLTFIQSILSHKLLNKHETRRWLQPRALLPSLYQAVGESWEIIRPVDLEVMTPRPIDIFTKTGGVTGYAVYTAIIPEYNIALTISAAGGKANDAVSTLFPLLTKPLVAYADRLARKQAAVEYAGTYKTIVDNVTNSMTLDVDDGPGLAIIDLMMNDVSVLQSLAAMQKIPFESFSARLYPTDPDSIGTGKEAWRILVDNKDQQKGFAELQCASWNWGDPFRYVTEPLDTVVFAKGADGAVSVELLGWRKQLSRT</sequence>
<reference evidence="7" key="2">
    <citation type="submission" date="2020-09" db="EMBL/GenBank/DDBJ databases">
        <title>Reference genome assembly for Australian Ascochyta lentis isolate Al4.</title>
        <authorList>
            <person name="Lee R.C."/>
            <person name="Farfan-Caceres L.M."/>
            <person name="Debler J.W."/>
            <person name="Williams A.H."/>
            <person name="Henares B.M."/>
        </authorList>
    </citation>
    <scope>NUCLEOTIDE SEQUENCE</scope>
    <source>
        <strain evidence="7">Al4</strain>
    </source>
</reference>
<dbReference type="PANTHER" id="PTHR23502">
    <property type="entry name" value="MAJOR FACILITATOR SUPERFAMILY"/>
    <property type="match status" value="1"/>
</dbReference>
<dbReference type="PANTHER" id="PTHR23502:SF74">
    <property type="entry name" value="MAJOR FACILITATOR SUPERFAMILY (MFS) PROFILE DOMAIN-CONTAINING PROTEIN"/>
    <property type="match status" value="1"/>
</dbReference>
<dbReference type="GO" id="GO:0005886">
    <property type="term" value="C:plasma membrane"/>
    <property type="evidence" value="ECO:0007669"/>
    <property type="project" value="TreeGrafter"/>
</dbReference>
<dbReference type="AlphaFoldDB" id="A0A8H7IT02"/>
<dbReference type="Pfam" id="PF07690">
    <property type="entry name" value="MFS_1"/>
    <property type="match status" value="1"/>
</dbReference>
<dbReference type="InterPro" id="IPR011701">
    <property type="entry name" value="MFS"/>
</dbReference>
<keyword evidence="3 5" id="KW-1133">Transmembrane helix</keyword>
<dbReference type="InterPro" id="IPR036259">
    <property type="entry name" value="MFS_trans_sf"/>
</dbReference>
<keyword evidence="2 5" id="KW-0812">Transmembrane</keyword>
<dbReference type="SUPFAM" id="SSF56601">
    <property type="entry name" value="beta-lactamase/transpeptidase-like"/>
    <property type="match status" value="1"/>
</dbReference>
<accession>A0A8H7IT02</accession>
<dbReference type="InterPro" id="IPR020846">
    <property type="entry name" value="MFS_dom"/>
</dbReference>
<evidence type="ECO:0000256" key="5">
    <source>
        <dbReference type="SAM" id="Phobius"/>
    </source>
</evidence>
<organism evidence="7 8">
    <name type="scientific">Ascochyta lentis</name>
    <dbReference type="NCBI Taxonomy" id="205686"/>
    <lineage>
        <taxon>Eukaryota</taxon>
        <taxon>Fungi</taxon>
        <taxon>Dikarya</taxon>
        <taxon>Ascomycota</taxon>
        <taxon>Pezizomycotina</taxon>
        <taxon>Dothideomycetes</taxon>
        <taxon>Pleosporomycetidae</taxon>
        <taxon>Pleosporales</taxon>
        <taxon>Pleosporineae</taxon>
        <taxon>Didymellaceae</taxon>
        <taxon>Ascochyta</taxon>
    </lineage>
</organism>
<keyword evidence="8" id="KW-1185">Reference proteome</keyword>
<feature type="transmembrane region" description="Helical" evidence="5">
    <location>
        <begin position="370"/>
        <end position="392"/>
    </location>
</feature>
<dbReference type="InterPro" id="IPR012338">
    <property type="entry name" value="Beta-lactam/transpept-like"/>
</dbReference>
<evidence type="ECO:0000313" key="7">
    <source>
        <dbReference type="EMBL" id="KAF9691860.1"/>
    </source>
</evidence>
<comment type="subcellular location">
    <subcellularLocation>
        <location evidence="1">Membrane</location>
        <topology evidence="1">Multi-pass membrane protein</topology>
    </subcellularLocation>
</comment>
<feature type="transmembrane region" description="Helical" evidence="5">
    <location>
        <begin position="297"/>
        <end position="317"/>
    </location>
</feature>
<evidence type="ECO:0000259" key="6">
    <source>
        <dbReference type="PROSITE" id="PS50850"/>
    </source>
</evidence>
<dbReference type="Gene3D" id="3.40.710.10">
    <property type="entry name" value="DD-peptidase/beta-lactamase superfamily"/>
    <property type="match status" value="1"/>
</dbReference>
<dbReference type="InterPro" id="IPR001466">
    <property type="entry name" value="Beta-lactam-related"/>
</dbReference>
<feature type="transmembrane region" description="Helical" evidence="5">
    <location>
        <begin position="102"/>
        <end position="121"/>
    </location>
</feature>
<feature type="transmembrane region" description="Helical" evidence="5">
    <location>
        <begin position="33"/>
        <end position="52"/>
    </location>
</feature>
<feature type="domain" description="Major facilitator superfamily (MFS) profile" evidence="6">
    <location>
        <begin position="34"/>
        <end position="455"/>
    </location>
</feature>
<dbReference type="InterPro" id="IPR058664">
    <property type="entry name" value="ARB_00930-like_C"/>
</dbReference>
<dbReference type="GO" id="GO:0022857">
    <property type="term" value="F:transmembrane transporter activity"/>
    <property type="evidence" value="ECO:0007669"/>
    <property type="project" value="InterPro"/>
</dbReference>